<keyword evidence="7" id="KW-0663">Pyridoxal phosphate</keyword>
<dbReference type="GO" id="GO:0016829">
    <property type="term" value="F:lyase activity"/>
    <property type="evidence" value="ECO:0007669"/>
    <property type="project" value="UniProtKB-KW"/>
</dbReference>
<dbReference type="PROSITE" id="PS00595">
    <property type="entry name" value="AA_TRANSFER_CLASS_5"/>
    <property type="match status" value="1"/>
</dbReference>
<evidence type="ECO:0000256" key="9">
    <source>
        <dbReference type="ARBA" id="ARBA00023014"/>
    </source>
</evidence>
<dbReference type="PANTHER" id="PTHR11601">
    <property type="entry name" value="CYSTEINE DESULFURYLASE FAMILY MEMBER"/>
    <property type="match status" value="1"/>
</dbReference>
<accession>A0A2C9CHH9</accession>
<dbReference type="SUPFAM" id="SSF53383">
    <property type="entry name" value="PLP-dependent transferases"/>
    <property type="match status" value="1"/>
</dbReference>
<dbReference type="InterPro" id="IPR020578">
    <property type="entry name" value="Aminotrans_V_PyrdxlP_BS"/>
</dbReference>
<protein>
    <recommendedName>
        <fullName evidence="4">cysteine desulfurase</fullName>
        <ecNumber evidence="4">2.8.1.7</ecNumber>
    </recommendedName>
</protein>
<dbReference type="InterPro" id="IPR015424">
    <property type="entry name" value="PyrdxlP-dep_Trfase"/>
</dbReference>
<reference evidence="14" key="1">
    <citation type="submission" date="2017-10" db="EMBL/GenBank/DDBJ databases">
        <authorList>
            <person name="Frank J."/>
        </authorList>
    </citation>
    <scope>NUCLEOTIDE SEQUENCE [LARGE SCALE GENOMIC DNA]</scope>
</reference>
<dbReference type="Proteomes" id="UP000221734">
    <property type="component" value="Chromosome Kuenenia_stuttgartiensis_MBR1"/>
</dbReference>
<dbReference type="GO" id="GO:0051536">
    <property type="term" value="F:iron-sulfur cluster binding"/>
    <property type="evidence" value="ECO:0007669"/>
    <property type="project" value="UniProtKB-KW"/>
</dbReference>
<dbReference type="Gene3D" id="3.40.640.10">
    <property type="entry name" value="Type I PLP-dependent aspartate aminotransferase-like (Major domain)"/>
    <property type="match status" value="1"/>
</dbReference>
<dbReference type="Pfam" id="PF00266">
    <property type="entry name" value="Aminotran_5"/>
    <property type="match status" value="1"/>
</dbReference>
<evidence type="ECO:0000256" key="4">
    <source>
        <dbReference type="ARBA" id="ARBA00012239"/>
    </source>
</evidence>
<comment type="catalytic activity">
    <reaction evidence="10">
        <text>(sulfur carrier)-H + L-cysteine = (sulfur carrier)-SH + L-alanine</text>
        <dbReference type="Rhea" id="RHEA:43892"/>
        <dbReference type="Rhea" id="RHEA-COMP:14737"/>
        <dbReference type="Rhea" id="RHEA-COMP:14739"/>
        <dbReference type="ChEBI" id="CHEBI:29917"/>
        <dbReference type="ChEBI" id="CHEBI:35235"/>
        <dbReference type="ChEBI" id="CHEBI:57972"/>
        <dbReference type="ChEBI" id="CHEBI:64428"/>
        <dbReference type="EC" id="2.8.1.7"/>
    </reaction>
</comment>
<dbReference type="InterPro" id="IPR000192">
    <property type="entry name" value="Aminotrans_V_dom"/>
</dbReference>
<evidence type="ECO:0000256" key="11">
    <source>
        <dbReference type="RuleBase" id="RU004504"/>
    </source>
</evidence>
<dbReference type="InterPro" id="IPR016454">
    <property type="entry name" value="Cysteine_dSase"/>
</dbReference>
<dbReference type="InterPro" id="IPR015421">
    <property type="entry name" value="PyrdxlP-dep_Trfase_major"/>
</dbReference>
<organism evidence="13 14">
    <name type="scientific">Kuenenia stuttgartiensis</name>
    <dbReference type="NCBI Taxonomy" id="174633"/>
    <lineage>
        <taxon>Bacteria</taxon>
        <taxon>Pseudomonadati</taxon>
        <taxon>Planctomycetota</taxon>
        <taxon>Candidatus Brocadiia</taxon>
        <taxon>Candidatus Brocadiales</taxon>
        <taxon>Candidatus Brocadiaceae</taxon>
        <taxon>Candidatus Kuenenia</taxon>
    </lineage>
</organism>
<comment type="similarity">
    <text evidence="3">Belongs to the class-V pyridoxal-phosphate-dependent aminotransferase family. NifS/IscS subfamily.</text>
</comment>
<dbReference type="EMBL" id="LT934425">
    <property type="protein sequence ID" value="SOH05146.1"/>
    <property type="molecule type" value="Genomic_DNA"/>
</dbReference>
<comment type="function">
    <text evidence="2">Catalyzes the removal of elemental sulfur atoms from cysteine to produce alanine. Seems to participate in the biosynthesis of the nitrogenase metalloclusters by providing the inorganic sulfur required for the Fe-S core formation.</text>
</comment>
<sequence>MGEVKVYFDNNASTPIDPNVIVEMEPFIRQYYGNPSSGHWFGKKGREAVDTARRQVAELIGASPHEIIFTSGGSESNNHALKGVAFALKGKGNHIVTSVVEHPAIINPCKYLETKGFKVTYVGVDEYGCVNADDIEEAIIDETVLVSVMHANNETGTIQPIAEISKICRKRGIYFHSDTAQSVGKIPVDVNELGVDLLTIAGHKFHAPKGVGALYIREGVDVEPLIHGASHEMGLRAGTENVAGVGGLGKASLMSAVRMDEYIKNIRYLRDLLHEKLKGIAAVKLNGHPTQRLPNTLNVSFEGIDSSALVSKLEDVALSTGSACHDQVRRPSTVLTAMNIPAELAMGAVRFSLGRFNTEDEVNYVVDEIKRVMSEIGIKKMRGEDV</sequence>
<evidence type="ECO:0000256" key="7">
    <source>
        <dbReference type="ARBA" id="ARBA00022898"/>
    </source>
</evidence>
<feature type="domain" description="Aminotransferase class V" evidence="12">
    <location>
        <begin position="6"/>
        <end position="364"/>
    </location>
</feature>
<evidence type="ECO:0000256" key="3">
    <source>
        <dbReference type="ARBA" id="ARBA00006490"/>
    </source>
</evidence>
<evidence type="ECO:0000256" key="5">
    <source>
        <dbReference type="ARBA" id="ARBA00022679"/>
    </source>
</evidence>
<dbReference type="GO" id="GO:0031071">
    <property type="term" value="F:cysteine desulfurase activity"/>
    <property type="evidence" value="ECO:0007669"/>
    <property type="project" value="UniProtKB-EC"/>
</dbReference>
<evidence type="ECO:0000259" key="12">
    <source>
        <dbReference type="Pfam" id="PF00266"/>
    </source>
</evidence>
<evidence type="ECO:0000256" key="6">
    <source>
        <dbReference type="ARBA" id="ARBA00022723"/>
    </source>
</evidence>
<dbReference type="NCBIfam" id="NF002806">
    <property type="entry name" value="PRK02948.1"/>
    <property type="match status" value="1"/>
</dbReference>
<evidence type="ECO:0000313" key="13">
    <source>
        <dbReference type="EMBL" id="SOH05146.1"/>
    </source>
</evidence>
<dbReference type="AlphaFoldDB" id="A0A2C9CHH9"/>
<dbReference type="FunFam" id="3.40.640.10:FF:000084">
    <property type="entry name" value="IscS-like cysteine desulfurase"/>
    <property type="match status" value="1"/>
</dbReference>
<evidence type="ECO:0000256" key="1">
    <source>
        <dbReference type="ARBA" id="ARBA00001933"/>
    </source>
</evidence>
<name>A0A2C9CHH9_KUEST</name>
<keyword evidence="9" id="KW-0411">Iron-sulfur</keyword>
<dbReference type="PANTHER" id="PTHR11601:SF34">
    <property type="entry name" value="CYSTEINE DESULFURASE"/>
    <property type="match status" value="1"/>
</dbReference>
<dbReference type="KEGG" id="kst:KSMBR1_2659"/>
<dbReference type="RefSeq" id="WP_099325777.1">
    <property type="nucleotide sequence ID" value="NZ_LT934425.1"/>
</dbReference>
<evidence type="ECO:0000256" key="10">
    <source>
        <dbReference type="ARBA" id="ARBA00050776"/>
    </source>
</evidence>
<evidence type="ECO:0000256" key="2">
    <source>
        <dbReference type="ARBA" id="ARBA00003120"/>
    </source>
</evidence>
<dbReference type="OrthoDB" id="9808002at2"/>
<keyword evidence="6" id="KW-0479">Metal-binding</keyword>
<keyword evidence="13" id="KW-0456">Lyase</keyword>
<keyword evidence="5" id="KW-0808">Transferase</keyword>
<comment type="cofactor">
    <cofactor evidence="1 11">
        <name>pyridoxal 5'-phosphate</name>
        <dbReference type="ChEBI" id="CHEBI:597326"/>
    </cofactor>
</comment>
<dbReference type="PIRSF" id="PIRSF005572">
    <property type="entry name" value="NifS"/>
    <property type="match status" value="1"/>
</dbReference>
<evidence type="ECO:0000256" key="8">
    <source>
        <dbReference type="ARBA" id="ARBA00023004"/>
    </source>
</evidence>
<dbReference type="GO" id="GO:0046872">
    <property type="term" value="F:metal ion binding"/>
    <property type="evidence" value="ECO:0007669"/>
    <property type="project" value="UniProtKB-KW"/>
</dbReference>
<keyword evidence="14" id="KW-1185">Reference proteome</keyword>
<dbReference type="EC" id="2.8.1.7" evidence="4"/>
<proteinExistence type="inferred from homology"/>
<dbReference type="Gene3D" id="3.90.1150.10">
    <property type="entry name" value="Aspartate Aminotransferase, domain 1"/>
    <property type="match status" value="1"/>
</dbReference>
<evidence type="ECO:0000313" key="14">
    <source>
        <dbReference type="Proteomes" id="UP000221734"/>
    </source>
</evidence>
<dbReference type="InterPro" id="IPR015422">
    <property type="entry name" value="PyrdxlP-dep_Trfase_small"/>
</dbReference>
<gene>
    <name evidence="13" type="primary">icsS</name>
    <name evidence="13" type="ORF">KSMBR1_2659</name>
</gene>
<keyword evidence="8" id="KW-0408">Iron</keyword>